<reference evidence="9 10" key="1">
    <citation type="submission" date="2024-02" db="EMBL/GenBank/DDBJ databases">
        <title>Bacterial strain from lacustrine sediment.</title>
        <authorList>
            <person name="Petit C."/>
            <person name="Fadhlaoui K."/>
        </authorList>
    </citation>
    <scope>NUCLEOTIDE SEQUENCE [LARGE SCALE GENOMIC DNA]</scope>
    <source>
        <strain evidence="9 10">IPX-CK</strain>
    </source>
</reference>
<keyword evidence="5 8" id="KW-1133">Transmembrane helix</keyword>
<dbReference type="RefSeq" id="WP_342757075.1">
    <property type="nucleotide sequence ID" value="NZ_CP146256.1"/>
</dbReference>
<dbReference type="InterPro" id="IPR024194">
    <property type="entry name" value="Ac/AlaTfrase_AlgI/DltB"/>
</dbReference>
<feature type="transmembrane region" description="Helical" evidence="8">
    <location>
        <begin position="6"/>
        <end position="24"/>
    </location>
</feature>
<dbReference type="Proteomes" id="UP001451571">
    <property type="component" value="Chromosome"/>
</dbReference>
<dbReference type="InterPro" id="IPR028362">
    <property type="entry name" value="AlgI"/>
</dbReference>
<keyword evidence="7 9" id="KW-0808">Transferase</keyword>
<feature type="transmembrane region" description="Helical" evidence="8">
    <location>
        <begin position="311"/>
        <end position="328"/>
    </location>
</feature>
<comment type="subcellular location">
    <subcellularLocation>
        <location evidence="1">Cell membrane</location>
        <topology evidence="1">Multi-pass membrane protein</topology>
    </subcellularLocation>
</comment>
<dbReference type="InterPro" id="IPR004299">
    <property type="entry name" value="MBOAT_fam"/>
</dbReference>
<evidence type="ECO:0000313" key="9">
    <source>
        <dbReference type="EMBL" id="XAH73471.1"/>
    </source>
</evidence>
<organism evidence="9 10">
    <name type="scientific">Kineothrix sedimenti</name>
    <dbReference type="NCBI Taxonomy" id="3123317"/>
    <lineage>
        <taxon>Bacteria</taxon>
        <taxon>Bacillati</taxon>
        <taxon>Bacillota</taxon>
        <taxon>Clostridia</taxon>
        <taxon>Lachnospirales</taxon>
        <taxon>Lachnospiraceae</taxon>
        <taxon>Kineothrix</taxon>
    </lineage>
</organism>
<feature type="transmembrane region" description="Helical" evidence="8">
    <location>
        <begin position="127"/>
        <end position="147"/>
    </location>
</feature>
<evidence type="ECO:0000256" key="4">
    <source>
        <dbReference type="ARBA" id="ARBA00022692"/>
    </source>
</evidence>
<name>A0ABZ3EVW9_9FIRM</name>
<dbReference type="PANTHER" id="PTHR13285">
    <property type="entry name" value="ACYLTRANSFERASE"/>
    <property type="match status" value="1"/>
</dbReference>
<proteinExistence type="inferred from homology"/>
<feature type="transmembrane region" description="Helical" evidence="8">
    <location>
        <begin position="159"/>
        <end position="177"/>
    </location>
</feature>
<evidence type="ECO:0000256" key="5">
    <source>
        <dbReference type="ARBA" id="ARBA00022989"/>
    </source>
</evidence>
<keyword evidence="3 7" id="KW-1003">Cell membrane</keyword>
<evidence type="ECO:0000256" key="1">
    <source>
        <dbReference type="ARBA" id="ARBA00004651"/>
    </source>
</evidence>
<keyword evidence="6 7" id="KW-0472">Membrane</keyword>
<dbReference type="EMBL" id="CP146256">
    <property type="protein sequence ID" value="XAH73471.1"/>
    <property type="molecule type" value="Genomic_DNA"/>
</dbReference>
<feature type="transmembrane region" description="Helical" evidence="8">
    <location>
        <begin position="362"/>
        <end position="379"/>
    </location>
</feature>
<dbReference type="InterPro" id="IPR051085">
    <property type="entry name" value="MB_O-acyltransferase"/>
</dbReference>
<protein>
    <submittedName>
        <fullName evidence="9">MBOAT family O-acyltransferase</fullName>
        <ecNumber evidence="9">2.3.-.-</ecNumber>
    </submittedName>
</protein>
<evidence type="ECO:0000256" key="2">
    <source>
        <dbReference type="ARBA" id="ARBA00010323"/>
    </source>
</evidence>
<comment type="similarity">
    <text evidence="2 7">Belongs to the membrane-bound acyltransferase family.</text>
</comment>
<sequence length="470" mass="54716">MAFTSTTFLFLFLPILLLIYIIIYKFHKIELENLFLVIVSIIFYAWGGLQSCVLLIISIAINYVIGLLLDKWENAVVLRRSIFIIGIIINLGMLVIYKYSAFLISIVGSVGKSVDINFSMETTISSLPLGISFFTFSIISYLADVYSRKVIPQKNPIKLALFVMLFPKLIMGPIVRYSQIEKDFENREVNLHKTYRGLIRFVKGFCKKMLLANQMGIVADAIFSMQGGDNFVIAWIGALAYTLQIYIDFSSYTDMAIGLGNIFGFTFAENFDYPYVSKSIQEFWRRWHITLSSWFRDYVYIPLGGNRKGKARTYVNLGIVFLLTGIWHGANWTFIFWGIYHGFFLILERIRLREILQKAPRAVSHMYTMLVVIIGWVMFRAESIPQAIKYITSMFQFRIDNIWQLDFWKIMNRQYIFFFIISVICCIPAGKIRKKLCDNIISDLLLIGIFIFSIYFMLVSEFNPFIYLRF</sequence>
<dbReference type="EC" id="2.3.-.-" evidence="9"/>
<evidence type="ECO:0000256" key="6">
    <source>
        <dbReference type="ARBA" id="ARBA00023136"/>
    </source>
</evidence>
<feature type="transmembrane region" description="Helical" evidence="8">
    <location>
        <begin position="444"/>
        <end position="467"/>
    </location>
</feature>
<dbReference type="PANTHER" id="PTHR13285:SF18">
    <property type="entry name" value="PROTEIN-CYSTEINE N-PALMITOYLTRANSFERASE RASP"/>
    <property type="match status" value="1"/>
</dbReference>
<evidence type="ECO:0000256" key="7">
    <source>
        <dbReference type="PIRNR" id="PIRNR016636"/>
    </source>
</evidence>
<keyword evidence="7 9" id="KW-0012">Acyltransferase</keyword>
<feature type="transmembrane region" description="Helical" evidence="8">
    <location>
        <begin position="82"/>
        <end position="107"/>
    </location>
</feature>
<feature type="transmembrane region" description="Helical" evidence="8">
    <location>
        <begin position="415"/>
        <end position="432"/>
    </location>
</feature>
<accession>A0ABZ3EVW9</accession>
<dbReference type="Pfam" id="PF03062">
    <property type="entry name" value="MBOAT"/>
    <property type="match status" value="1"/>
</dbReference>
<dbReference type="PIRSF" id="PIRSF500217">
    <property type="entry name" value="AlgI"/>
    <property type="match status" value="1"/>
</dbReference>
<dbReference type="PIRSF" id="PIRSF016636">
    <property type="entry name" value="AlgI_DltB"/>
    <property type="match status" value="1"/>
</dbReference>
<dbReference type="GO" id="GO:0016746">
    <property type="term" value="F:acyltransferase activity"/>
    <property type="evidence" value="ECO:0007669"/>
    <property type="project" value="UniProtKB-KW"/>
</dbReference>
<feature type="transmembrane region" description="Helical" evidence="8">
    <location>
        <begin position="231"/>
        <end position="249"/>
    </location>
</feature>
<keyword evidence="4 8" id="KW-0812">Transmembrane</keyword>
<evidence type="ECO:0000313" key="10">
    <source>
        <dbReference type="Proteomes" id="UP001451571"/>
    </source>
</evidence>
<gene>
    <name evidence="9" type="ORF">V6984_18515</name>
</gene>
<evidence type="ECO:0000256" key="8">
    <source>
        <dbReference type="SAM" id="Phobius"/>
    </source>
</evidence>
<keyword evidence="10" id="KW-1185">Reference proteome</keyword>
<evidence type="ECO:0000256" key="3">
    <source>
        <dbReference type="ARBA" id="ARBA00022475"/>
    </source>
</evidence>